<dbReference type="InterPro" id="IPR006813">
    <property type="entry name" value="Glyco_trans_17"/>
</dbReference>
<proteinExistence type="predicted"/>
<evidence type="ECO:0000313" key="1">
    <source>
        <dbReference type="EMBL" id="KAK9759726.1"/>
    </source>
</evidence>
<protein>
    <recommendedName>
        <fullName evidence="3">Beta-1,4-mannosyl-glycoprotein 4-beta-N-acetylglucosaminyltransferase</fullName>
    </recommendedName>
</protein>
<keyword evidence="2" id="KW-1185">Reference proteome</keyword>
<feature type="non-terminal residue" evidence="1">
    <location>
        <position position="1"/>
    </location>
</feature>
<name>A0ABR2WDZ6_9FUNG</name>
<dbReference type="PANTHER" id="PTHR12224">
    <property type="entry name" value="BETA-1,4-MANNOSYL-GLYCOPROTEIN BETA-1,4-N-ACETYLGLUCOSAMINYL-TRANSFERASE"/>
    <property type="match status" value="1"/>
</dbReference>
<dbReference type="EMBL" id="JASJQH010003220">
    <property type="protein sequence ID" value="KAK9759726.1"/>
    <property type="molecule type" value="Genomic_DNA"/>
</dbReference>
<reference evidence="1 2" key="1">
    <citation type="submission" date="2023-04" db="EMBL/GenBank/DDBJ databases">
        <title>Genome of Basidiobolus ranarum AG-B5.</title>
        <authorList>
            <person name="Stajich J.E."/>
            <person name="Carter-House D."/>
            <person name="Gryganskyi A."/>
        </authorList>
    </citation>
    <scope>NUCLEOTIDE SEQUENCE [LARGE SCALE GENOMIC DNA]</scope>
    <source>
        <strain evidence="1 2">AG-B5</strain>
    </source>
</reference>
<organism evidence="1 2">
    <name type="scientific">Basidiobolus ranarum</name>
    <dbReference type="NCBI Taxonomy" id="34480"/>
    <lineage>
        <taxon>Eukaryota</taxon>
        <taxon>Fungi</taxon>
        <taxon>Fungi incertae sedis</taxon>
        <taxon>Zoopagomycota</taxon>
        <taxon>Entomophthoromycotina</taxon>
        <taxon>Basidiobolomycetes</taxon>
        <taxon>Basidiobolales</taxon>
        <taxon>Basidiobolaceae</taxon>
        <taxon>Basidiobolus</taxon>
    </lineage>
</organism>
<dbReference type="Proteomes" id="UP001479436">
    <property type="component" value="Unassembled WGS sequence"/>
</dbReference>
<evidence type="ECO:0000313" key="2">
    <source>
        <dbReference type="Proteomes" id="UP001479436"/>
    </source>
</evidence>
<sequence>VDIFIIAESDRTFTGKPKELTFQKNRDRFKFAESKIRYVFHPGRDLKPHESPFQQEGELRQSITRYLEEEKLTTGDLIIMSDVDEIPRADTIRLLRTCRGWGDIIHLQMREYIYSFEYFSSMDFWAASVHLYKPGSTEYSHGRRSDKILSDAGWHCSFCFPDIKDFQFKMLAYSHADRVNNNHMMDEEIIRQKVCSGENIFGLLPEVYTFKDLFLRWGPMARVSSFVEGPGYLLLNANRFKYVLPGGVCLAGMIEIT</sequence>
<comment type="caution">
    <text evidence="1">The sequence shown here is derived from an EMBL/GenBank/DDBJ whole genome shotgun (WGS) entry which is preliminary data.</text>
</comment>
<evidence type="ECO:0008006" key="3">
    <source>
        <dbReference type="Google" id="ProtNLM"/>
    </source>
</evidence>
<dbReference type="PANTHER" id="PTHR12224:SF0">
    <property type="entry name" value="BETA-1,4-MANNOSYL-GLYCOPROTEIN 4-BETA-N-ACETYLGLUCOSAMINYLTRANSFERASE"/>
    <property type="match status" value="1"/>
</dbReference>
<gene>
    <name evidence="1" type="ORF">K7432_016979</name>
</gene>
<accession>A0ABR2WDZ6</accession>
<dbReference type="Pfam" id="PF04724">
    <property type="entry name" value="Glyco_transf_17"/>
    <property type="match status" value="1"/>
</dbReference>